<proteinExistence type="predicted"/>
<dbReference type="Pfam" id="PF00535">
    <property type="entry name" value="Glycos_transf_2"/>
    <property type="match status" value="1"/>
</dbReference>
<evidence type="ECO:0000313" key="3">
    <source>
        <dbReference type="Proteomes" id="UP001596109"/>
    </source>
</evidence>
<dbReference type="Proteomes" id="UP001596109">
    <property type="component" value="Unassembled WGS sequence"/>
</dbReference>
<dbReference type="CDD" id="cd02511">
    <property type="entry name" value="Beta4Glucosyltransferase"/>
    <property type="match status" value="1"/>
</dbReference>
<keyword evidence="3" id="KW-1185">Reference proteome</keyword>
<keyword evidence="2" id="KW-0808">Transferase</keyword>
<dbReference type="RefSeq" id="WP_381432504.1">
    <property type="nucleotide sequence ID" value="NZ_JBHSNO010000005.1"/>
</dbReference>
<dbReference type="InterPro" id="IPR011990">
    <property type="entry name" value="TPR-like_helical_dom_sf"/>
</dbReference>
<evidence type="ECO:0000313" key="2">
    <source>
        <dbReference type="EMBL" id="MFC5588857.1"/>
    </source>
</evidence>
<dbReference type="EC" id="2.4.-.-" evidence="2"/>
<feature type="domain" description="Glycosyltransferase 2-like" evidence="1">
    <location>
        <begin position="5"/>
        <end position="140"/>
    </location>
</feature>
<keyword evidence="2" id="KW-0328">Glycosyltransferase</keyword>
<accession>A0ABW0THA9</accession>
<protein>
    <submittedName>
        <fullName evidence="2">Glycosyltransferase</fullName>
        <ecNumber evidence="2">2.4.-.-</ecNumber>
    </submittedName>
</protein>
<dbReference type="PANTHER" id="PTHR43630:SF2">
    <property type="entry name" value="GLYCOSYLTRANSFERASE"/>
    <property type="match status" value="1"/>
</dbReference>
<dbReference type="PANTHER" id="PTHR43630">
    <property type="entry name" value="POLY-BETA-1,6-N-ACETYL-D-GLUCOSAMINE SYNTHASE"/>
    <property type="match status" value="1"/>
</dbReference>
<reference evidence="3" key="1">
    <citation type="journal article" date="2019" name="Int. J. Syst. Evol. Microbiol.">
        <title>The Global Catalogue of Microorganisms (GCM) 10K type strain sequencing project: providing services to taxonomists for standard genome sequencing and annotation.</title>
        <authorList>
            <consortium name="The Broad Institute Genomics Platform"/>
            <consortium name="The Broad Institute Genome Sequencing Center for Infectious Disease"/>
            <person name="Wu L."/>
            <person name="Ma J."/>
        </authorList>
    </citation>
    <scope>NUCLEOTIDE SEQUENCE [LARGE SCALE GENOMIC DNA]</scope>
    <source>
        <strain evidence="3">CGMCC 4.1434</strain>
    </source>
</reference>
<dbReference type="SUPFAM" id="SSF48452">
    <property type="entry name" value="TPR-like"/>
    <property type="match status" value="1"/>
</dbReference>
<comment type="caution">
    <text evidence="2">The sequence shown here is derived from an EMBL/GenBank/DDBJ whole genome shotgun (WGS) entry which is preliminary data.</text>
</comment>
<dbReference type="SUPFAM" id="SSF53448">
    <property type="entry name" value="Nucleotide-diphospho-sugar transferases"/>
    <property type="match status" value="1"/>
</dbReference>
<dbReference type="InterPro" id="IPR029044">
    <property type="entry name" value="Nucleotide-diphossugar_trans"/>
</dbReference>
<name>A0ABW0THA9_9BACL</name>
<dbReference type="InterPro" id="IPR001173">
    <property type="entry name" value="Glyco_trans_2-like"/>
</dbReference>
<organism evidence="2 3">
    <name type="scientific">Sporosarcina soli</name>
    <dbReference type="NCBI Taxonomy" id="334736"/>
    <lineage>
        <taxon>Bacteria</taxon>
        <taxon>Bacillati</taxon>
        <taxon>Bacillota</taxon>
        <taxon>Bacilli</taxon>
        <taxon>Bacillales</taxon>
        <taxon>Caryophanaceae</taxon>
        <taxon>Sporosarcina</taxon>
    </lineage>
</organism>
<evidence type="ECO:0000259" key="1">
    <source>
        <dbReference type="Pfam" id="PF00535"/>
    </source>
</evidence>
<sequence length="362" mass="42739">MVTISLCMIVKNEEDVIERCLASVRDVVDEINIVDTGSTDRTKEIVKMYTDRIWDFEWIDDFARARNFSFQQATKEYILWLDADDLLTPEDRDKFKALKQSLDSTIDAVSMNYYLGFDQDGNVTSHLRRYRLVKKENNFQWIGAVHEYLAVSGNLFDSEVAITHSPLSHDSDRNLRIYRKMIESGSPLSPRDTFYYANELMDHSQFEEAAHYYEKFLDSKLGWIEDNIGACFKLADCYHKLENKEMELNATLRSFIYDVPRPEACCRLGYSFMEQFKNLEAIYWYKQALAAGNKDYISLQNPAFTTWLPHLQLCVLYDRLQQYDVAYEHNESARKYRPNDERIIHNKQYFEGIFQKQNDENL</sequence>
<dbReference type="GO" id="GO:0016757">
    <property type="term" value="F:glycosyltransferase activity"/>
    <property type="evidence" value="ECO:0007669"/>
    <property type="project" value="UniProtKB-KW"/>
</dbReference>
<dbReference type="Gene3D" id="3.90.550.10">
    <property type="entry name" value="Spore Coat Polysaccharide Biosynthesis Protein SpsA, Chain A"/>
    <property type="match status" value="1"/>
</dbReference>
<dbReference type="Gene3D" id="1.25.40.10">
    <property type="entry name" value="Tetratricopeptide repeat domain"/>
    <property type="match status" value="1"/>
</dbReference>
<dbReference type="EMBL" id="JBHSNO010000005">
    <property type="protein sequence ID" value="MFC5588857.1"/>
    <property type="molecule type" value="Genomic_DNA"/>
</dbReference>
<gene>
    <name evidence="2" type="ORF">ACFPRA_08160</name>
</gene>